<feature type="transmembrane region" description="Helical" evidence="1">
    <location>
        <begin position="121"/>
        <end position="141"/>
    </location>
</feature>
<keyword evidence="3" id="KW-1185">Reference proteome</keyword>
<sequence>MTEQEDPSISQNNETDPVFDQQFSNISRWVRLITTIGFGIGAFIVVGMLFNGAAIFREMEAAAPVRMTGMYGALVTGFLIIFFIAAAVLYFLYKAATSLKTGVLQKDTALISEAFVNLNRFFIVMAIFSTISLLVNLLTLFS</sequence>
<keyword evidence="1" id="KW-1133">Transmembrane helix</keyword>
<dbReference type="KEGG" id="nso:NIASO_12970"/>
<name>W0F8E4_9BACT</name>
<keyword evidence="1" id="KW-0472">Membrane</keyword>
<proteinExistence type="predicted"/>
<accession>W0F8E4</accession>
<organism evidence="2 3">
    <name type="scientific">Niabella soli DSM 19437</name>
    <dbReference type="NCBI Taxonomy" id="929713"/>
    <lineage>
        <taxon>Bacteria</taxon>
        <taxon>Pseudomonadati</taxon>
        <taxon>Bacteroidota</taxon>
        <taxon>Chitinophagia</taxon>
        <taxon>Chitinophagales</taxon>
        <taxon>Chitinophagaceae</taxon>
        <taxon>Niabella</taxon>
    </lineage>
</organism>
<dbReference type="HOGENOM" id="CLU_1813776_0_0_10"/>
<evidence type="ECO:0000256" key="1">
    <source>
        <dbReference type="SAM" id="Phobius"/>
    </source>
</evidence>
<gene>
    <name evidence="2" type="ORF">NIASO_12970</name>
</gene>
<dbReference type="RefSeq" id="WP_008586128.1">
    <property type="nucleotide sequence ID" value="NZ_CP007035.1"/>
</dbReference>
<dbReference type="STRING" id="929713.NIASO_12970"/>
<keyword evidence="1" id="KW-0812">Transmembrane</keyword>
<reference evidence="2 3" key="1">
    <citation type="submission" date="2013-12" db="EMBL/GenBank/DDBJ databases">
        <authorList>
            <consortium name="DOE Joint Genome Institute"/>
            <person name="Eisen J."/>
            <person name="Huntemann M."/>
            <person name="Han J."/>
            <person name="Chen A."/>
            <person name="Kyrpides N."/>
            <person name="Mavromatis K."/>
            <person name="Markowitz V."/>
            <person name="Palaniappan K."/>
            <person name="Ivanova N."/>
            <person name="Schaumberg A."/>
            <person name="Pati A."/>
            <person name="Liolios K."/>
            <person name="Nordberg H.P."/>
            <person name="Cantor M.N."/>
            <person name="Hua S.X."/>
            <person name="Woyke T."/>
        </authorList>
    </citation>
    <scope>NUCLEOTIDE SEQUENCE [LARGE SCALE GENOMIC DNA]</scope>
    <source>
        <strain evidence="3">DSM 19437</strain>
    </source>
</reference>
<feature type="transmembrane region" description="Helical" evidence="1">
    <location>
        <begin position="29"/>
        <end position="50"/>
    </location>
</feature>
<dbReference type="EMBL" id="CP007035">
    <property type="protein sequence ID" value="AHF17714.1"/>
    <property type="molecule type" value="Genomic_DNA"/>
</dbReference>
<feature type="transmembrane region" description="Helical" evidence="1">
    <location>
        <begin position="71"/>
        <end position="93"/>
    </location>
</feature>
<evidence type="ECO:0000313" key="2">
    <source>
        <dbReference type="EMBL" id="AHF17714.1"/>
    </source>
</evidence>
<dbReference type="Proteomes" id="UP000003586">
    <property type="component" value="Chromosome"/>
</dbReference>
<evidence type="ECO:0000313" key="3">
    <source>
        <dbReference type="Proteomes" id="UP000003586"/>
    </source>
</evidence>
<dbReference type="AlphaFoldDB" id="W0F8E4"/>
<protein>
    <submittedName>
        <fullName evidence="2">Uncharacterized protein</fullName>
    </submittedName>
</protein>